<proteinExistence type="predicted"/>
<dbReference type="PANTHER" id="PTHR10218:SF302">
    <property type="entry name" value="GUANINE NUCLEOTIDE-BINDING PROTEIN ALPHA-5 SUBUNIT"/>
    <property type="match status" value="1"/>
</dbReference>
<keyword evidence="1" id="KW-0479">Metal-binding</keyword>
<organism evidence="5 6">
    <name type="scientific">Meloidogyne incognita</name>
    <name type="common">Southern root-knot nematode worm</name>
    <name type="synonym">Oxyuris incognita</name>
    <dbReference type="NCBI Taxonomy" id="6306"/>
    <lineage>
        <taxon>Eukaryota</taxon>
        <taxon>Metazoa</taxon>
        <taxon>Ecdysozoa</taxon>
        <taxon>Nematoda</taxon>
        <taxon>Chromadorea</taxon>
        <taxon>Rhabditida</taxon>
        <taxon>Tylenchina</taxon>
        <taxon>Tylenchomorpha</taxon>
        <taxon>Tylenchoidea</taxon>
        <taxon>Meloidogynidae</taxon>
        <taxon>Meloidogyninae</taxon>
        <taxon>Meloidogyne</taxon>
        <taxon>Meloidogyne incognita group</taxon>
    </lineage>
</organism>
<dbReference type="GO" id="GO:0046872">
    <property type="term" value="F:metal ion binding"/>
    <property type="evidence" value="ECO:0007669"/>
    <property type="project" value="UniProtKB-KW"/>
</dbReference>
<dbReference type="GO" id="GO:0003924">
    <property type="term" value="F:GTPase activity"/>
    <property type="evidence" value="ECO:0007669"/>
    <property type="project" value="InterPro"/>
</dbReference>
<dbReference type="GO" id="GO:0031683">
    <property type="term" value="F:G-protein beta/gamma-subunit complex binding"/>
    <property type="evidence" value="ECO:0007669"/>
    <property type="project" value="InterPro"/>
</dbReference>
<dbReference type="InterPro" id="IPR027417">
    <property type="entry name" value="P-loop_NTPase"/>
</dbReference>
<evidence type="ECO:0000313" key="5">
    <source>
        <dbReference type="Proteomes" id="UP000887563"/>
    </source>
</evidence>
<dbReference type="Proteomes" id="UP000887563">
    <property type="component" value="Unplaced"/>
</dbReference>
<keyword evidence="5" id="KW-1185">Reference proteome</keyword>
<keyword evidence="4" id="KW-0807">Transducer</keyword>
<evidence type="ECO:0000256" key="4">
    <source>
        <dbReference type="ARBA" id="ARBA00023224"/>
    </source>
</evidence>
<dbReference type="GO" id="GO:0001664">
    <property type="term" value="F:G protein-coupled receptor binding"/>
    <property type="evidence" value="ECO:0007669"/>
    <property type="project" value="TreeGrafter"/>
</dbReference>
<sequence>MSRWKLFLEIRIFRCQFSRFRCWRAKKRKEKWIHCFDDVHAIIFVLALSEYDQVLFEDTRTS</sequence>
<dbReference type="Pfam" id="PF00503">
    <property type="entry name" value="G-alpha"/>
    <property type="match status" value="1"/>
</dbReference>
<keyword evidence="3" id="KW-0342">GTP-binding</keyword>
<dbReference type="SUPFAM" id="SSF52540">
    <property type="entry name" value="P-loop containing nucleoside triphosphate hydrolases"/>
    <property type="match status" value="1"/>
</dbReference>
<dbReference type="PANTHER" id="PTHR10218">
    <property type="entry name" value="GTP-BINDING PROTEIN ALPHA SUBUNIT"/>
    <property type="match status" value="1"/>
</dbReference>
<evidence type="ECO:0000313" key="6">
    <source>
        <dbReference type="WBParaSite" id="Minc3s00190g07149"/>
    </source>
</evidence>
<dbReference type="AlphaFoldDB" id="A0A914KZC1"/>
<evidence type="ECO:0000256" key="1">
    <source>
        <dbReference type="ARBA" id="ARBA00022723"/>
    </source>
</evidence>
<evidence type="ECO:0000256" key="3">
    <source>
        <dbReference type="ARBA" id="ARBA00023134"/>
    </source>
</evidence>
<dbReference type="WBParaSite" id="Minc3s00190g07149">
    <property type="protein sequence ID" value="Minc3s00190g07149"/>
    <property type="gene ID" value="Minc3s00190g07149"/>
</dbReference>
<protein>
    <submittedName>
        <fullName evidence="6">Uncharacterized protein</fullName>
    </submittedName>
</protein>
<evidence type="ECO:0000256" key="2">
    <source>
        <dbReference type="ARBA" id="ARBA00022741"/>
    </source>
</evidence>
<dbReference type="GO" id="GO:0007188">
    <property type="term" value="P:adenylate cyclase-modulating G protein-coupled receptor signaling pathway"/>
    <property type="evidence" value="ECO:0007669"/>
    <property type="project" value="TreeGrafter"/>
</dbReference>
<name>A0A914KZC1_MELIC</name>
<dbReference type="Gene3D" id="3.40.50.300">
    <property type="entry name" value="P-loop containing nucleotide triphosphate hydrolases"/>
    <property type="match status" value="1"/>
</dbReference>
<accession>A0A914KZC1</accession>
<dbReference type="InterPro" id="IPR001019">
    <property type="entry name" value="Gprotein_alpha_su"/>
</dbReference>
<keyword evidence="2" id="KW-0547">Nucleotide-binding</keyword>
<reference evidence="6" key="1">
    <citation type="submission" date="2022-11" db="UniProtKB">
        <authorList>
            <consortium name="WormBaseParasite"/>
        </authorList>
    </citation>
    <scope>IDENTIFICATION</scope>
</reference>
<dbReference type="PROSITE" id="PS51882">
    <property type="entry name" value="G_ALPHA"/>
    <property type="match status" value="1"/>
</dbReference>
<dbReference type="GO" id="GO:0005834">
    <property type="term" value="C:heterotrimeric G-protein complex"/>
    <property type="evidence" value="ECO:0007669"/>
    <property type="project" value="TreeGrafter"/>
</dbReference>
<dbReference type="GO" id="GO:0005525">
    <property type="term" value="F:GTP binding"/>
    <property type="evidence" value="ECO:0007669"/>
    <property type="project" value="UniProtKB-KW"/>
</dbReference>
<dbReference type="PRINTS" id="PR00318">
    <property type="entry name" value="GPROTEINA"/>
</dbReference>
<dbReference type="GO" id="GO:0005737">
    <property type="term" value="C:cytoplasm"/>
    <property type="evidence" value="ECO:0007669"/>
    <property type="project" value="TreeGrafter"/>
</dbReference>